<feature type="transmembrane region" description="Helical" evidence="1">
    <location>
        <begin position="94"/>
        <end position="113"/>
    </location>
</feature>
<name>A0A6N4V822_9MYCO</name>
<keyword evidence="3" id="KW-1185">Reference proteome</keyword>
<dbReference type="Proteomes" id="UP000466785">
    <property type="component" value="Chromosome"/>
</dbReference>
<sequence>MTPSPASSNRPRVVDIAFWLLIGGATIMIAGGLMAVSATYEAARSALPDTITDSDVRNYLTIYRISGVGVAIAAAVLAFLAGRARRGDARFRRAVFGLVFAILVVVLLLAIGVGVAQPLVLLALLPMLVGVALAAGPSARAWYAEGGPR</sequence>
<keyword evidence="1" id="KW-0472">Membrane</keyword>
<protein>
    <submittedName>
        <fullName evidence="2">Uncharacterized protein</fullName>
    </submittedName>
</protein>
<evidence type="ECO:0000313" key="3">
    <source>
        <dbReference type="Proteomes" id="UP000466785"/>
    </source>
</evidence>
<gene>
    <name evidence="2" type="ORF">MPOR_11940</name>
</gene>
<keyword evidence="1" id="KW-0812">Transmembrane</keyword>
<feature type="transmembrane region" description="Helical" evidence="1">
    <location>
        <begin position="16"/>
        <end position="40"/>
    </location>
</feature>
<evidence type="ECO:0000313" key="2">
    <source>
        <dbReference type="EMBL" id="BBX50168.1"/>
    </source>
</evidence>
<feature type="transmembrane region" description="Helical" evidence="1">
    <location>
        <begin position="119"/>
        <end position="143"/>
    </location>
</feature>
<proteinExistence type="predicted"/>
<accession>A0A6N4V822</accession>
<keyword evidence="1" id="KW-1133">Transmembrane helix</keyword>
<dbReference type="EMBL" id="AP022570">
    <property type="protein sequence ID" value="BBX50168.1"/>
    <property type="molecule type" value="Genomic_DNA"/>
</dbReference>
<dbReference type="KEGG" id="mpof:MPOR_11940"/>
<evidence type="ECO:0000256" key="1">
    <source>
        <dbReference type="SAM" id="Phobius"/>
    </source>
</evidence>
<dbReference type="RefSeq" id="WP_163672923.1">
    <property type="nucleotide sequence ID" value="NZ_AP022570.1"/>
</dbReference>
<dbReference type="AlphaFoldDB" id="A0A6N4V822"/>
<feature type="transmembrane region" description="Helical" evidence="1">
    <location>
        <begin position="60"/>
        <end position="82"/>
    </location>
</feature>
<reference evidence="2 3" key="1">
    <citation type="journal article" date="2019" name="Emerg. Microbes Infect.">
        <title>Comprehensive subspecies identification of 175 nontuberculous mycobacteria species based on 7547 genomic profiles.</title>
        <authorList>
            <person name="Matsumoto Y."/>
            <person name="Kinjo T."/>
            <person name="Motooka D."/>
            <person name="Nabeya D."/>
            <person name="Jung N."/>
            <person name="Uechi K."/>
            <person name="Horii T."/>
            <person name="Iida T."/>
            <person name="Fujita J."/>
            <person name="Nakamura S."/>
        </authorList>
    </citation>
    <scope>NUCLEOTIDE SEQUENCE [LARGE SCALE GENOMIC DNA]</scope>
    <source>
        <strain evidence="2 3">JCM 12603</strain>
    </source>
</reference>
<organism evidence="2 3">
    <name type="scientific">Mycolicibacterium poriferae</name>
    <dbReference type="NCBI Taxonomy" id="39694"/>
    <lineage>
        <taxon>Bacteria</taxon>
        <taxon>Bacillati</taxon>
        <taxon>Actinomycetota</taxon>
        <taxon>Actinomycetes</taxon>
        <taxon>Mycobacteriales</taxon>
        <taxon>Mycobacteriaceae</taxon>
        <taxon>Mycolicibacterium</taxon>
    </lineage>
</organism>